<accession>A0A3P7M4X1</accession>
<reference evidence="2 3" key="1">
    <citation type="submission" date="2018-11" db="EMBL/GenBank/DDBJ databases">
        <authorList>
            <consortium name="Pathogen Informatics"/>
        </authorList>
    </citation>
    <scope>NUCLEOTIDE SEQUENCE [LARGE SCALE GENOMIC DNA]</scope>
</reference>
<sequence length="86" mass="9677">MSNQSAAANQKRRKYRSGDWVDIVGMADNTRNLVLGFFRGSWDETQPESPPTQAKATVSKRSRPTFFTEGEVGLAGDEQQQQQQEK</sequence>
<gene>
    <name evidence="2" type="ORF">DILT_LOCUS13187</name>
</gene>
<name>A0A3P7M4X1_DIBLA</name>
<feature type="region of interest" description="Disordered" evidence="1">
    <location>
        <begin position="41"/>
        <end position="86"/>
    </location>
</feature>
<proteinExistence type="predicted"/>
<evidence type="ECO:0000313" key="2">
    <source>
        <dbReference type="EMBL" id="VDN18453.1"/>
    </source>
</evidence>
<protein>
    <submittedName>
        <fullName evidence="2">Uncharacterized protein</fullName>
    </submittedName>
</protein>
<organism evidence="2 3">
    <name type="scientific">Dibothriocephalus latus</name>
    <name type="common">Fish tapeworm</name>
    <name type="synonym">Diphyllobothrium latum</name>
    <dbReference type="NCBI Taxonomy" id="60516"/>
    <lineage>
        <taxon>Eukaryota</taxon>
        <taxon>Metazoa</taxon>
        <taxon>Spiralia</taxon>
        <taxon>Lophotrochozoa</taxon>
        <taxon>Platyhelminthes</taxon>
        <taxon>Cestoda</taxon>
        <taxon>Eucestoda</taxon>
        <taxon>Diphyllobothriidea</taxon>
        <taxon>Diphyllobothriidae</taxon>
        <taxon>Dibothriocephalus</taxon>
    </lineage>
</organism>
<evidence type="ECO:0000256" key="1">
    <source>
        <dbReference type="SAM" id="MobiDB-lite"/>
    </source>
</evidence>
<keyword evidence="3" id="KW-1185">Reference proteome</keyword>
<feature type="non-terminal residue" evidence="2">
    <location>
        <position position="86"/>
    </location>
</feature>
<dbReference type="EMBL" id="UYRU01069202">
    <property type="protein sequence ID" value="VDN18453.1"/>
    <property type="molecule type" value="Genomic_DNA"/>
</dbReference>
<dbReference type="Proteomes" id="UP000281553">
    <property type="component" value="Unassembled WGS sequence"/>
</dbReference>
<dbReference type="AlphaFoldDB" id="A0A3P7M4X1"/>
<evidence type="ECO:0000313" key="3">
    <source>
        <dbReference type="Proteomes" id="UP000281553"/>
    </source>
</evidence>